<dbReference type="EMBL" id="ACFG01000030">
    <property type="protein sequence ID" value="EEH63755.1"/>
    <property type="molecule type" value="Genomic_DNA"/>
</dbReference>
<dbReference type="PANTHER" id="PTHR30486:SF6">
    <property type="entry name" value="TYPE IV PILUS RETRACTATION ATPASE PILT"/>
    <property type="match status" value="1"/>
</dbReference>
<dbReference type="HOGENOM" id="CLU_005379_4_1_11"/>
<gene>
    <name evidence="3" type="ORF">HMPREF0044_0774</name>
</gene>
<organism evidence="3 4">
    <name type="scientific">Gleimia coleocanis DSM 15436</name>
    <dbReference type="NCBI Taxonomy" id="525245"/>
    <lineage>
        <taxon>Bacteria</taxon>
        <taxon>Bacillati</taxon>
        <taxon>Actinomycetota</taxon>
        <taxon>Actinomycetes</taxon>
        <taxon>Actinomycetales</taxon>
        <taxon>Actinomycetaceae</taxon>
        <taxon>Gleimia</taxon>
    </lineage>
</organism>
<name>C0VZP6_9ACTO</name>
<dbReference type="InterPro" id="IPR027417">
    <property type="entry name" value="P-loop_NTPase"/>
</dbReference>
<dbReference type="Proteomes" id="UP000010301">
    <property type="component" value="Unassembled WGS sequence"/>
</dbReference>
<dbReference type="Pfam" id="PF00437">
    <property type="entry name" value="T2SSE"/>
    <property type="match status" value="1"/>
</dbReference>
<dbReference type="CDD" id="cd01130">
    <property type="entry name" value="VirB11-like_ATPase"/>
    <property type="match status" value="1"/>
</dbReference>
<dbReference type="AlphaFoldDB" id="C0VZP6"/>
<dbReference type="InterPro" id="IPR050921">
    <property type="entry name" value="T4SS_GSP_E_ATPase"/>
</dbReference>
<proteinExistence type="inferred from homology"/>
<dbReference type="Gene3D" id="3.40.50.300">
    <property type="entry name" value="P-loop containing nucleotide triphosphate hydrolases"/>
    <property type="match status" value="1"/>
</dbReference>
<protein>
    <submittedName>
        <fullName evidence="3">Type II/IV secretion system protein</fullName>
    </submittedName>
</protein>
<evidence type="ECO:0000259" key="2">
    <source>
        <dbReference type="Pfam" id="PF00437"/>
    </source>
</evidence>
<dbReference type="RefSeq" id="WP_006546546.1">
    <property type="nucleotide sequence ID" value="NZ_DS999543.1"/>
</dbReference>
<comment type="similarity">
    <text evidence="1">Belongs to the GSP E family.</text>
</comment>
<accession>C0VZP6</accession>
<feature type="domain" description="Bacterial type II secretion system protein E" evidence="2">
    <location>
        <begin position="67"/>
        <end position="337"/>
    </location>
</feature>
<dbReference type="OrthoDB" id="9810761at2"/>
<evidence type="ECO:0000256" key="1">
    <source>
        <dbReference type="ARBA" id="ARBA00006611"/>
    </source>
</evidence>
<dbReference type="STRING" id="525245.HMPREF0044_0774"/>
<sequence length="387" mass="42536">MVAIEVSERRQWVRAKVAEIGFDPVLESSLLKQVVADSFTRFPAADSDQERAHTTQLLAEIGGYGELQQFLNDPSVEEIYINSPAKIFVAKAGKSELTNLIMTAEEVKDLVERMLYHSGRRLDLSVPFVDAMLPGGERLHVVIPPVAGREWSLNIRKHLKQKHRLADLVALNMLPEGAATQLIEAMATGKTVVVSGATQAGKTTFLRALAQEIPAKERILTCEEVFELNLNNYDCVALQTRNANIEGIGAVTLRDLVRECMRMRPERIIVGEVRGAESLDMLLALNAGVPGMSTIHANSAADALRKLTMLPLLAADNVSLQFVIPTVANCIDLVVHLEREMNGFRHVAEISQVTGRSENGHIEAVPLWKWNGADLVPTGLTYEQAGH</sequence>
<dbReference type="PANTHER" id="PTHR30486">
    <property type="entry name" value="TWITCHING MOTILITY PROTEIN PILT"/>
    <property type="match status" value="1"/>
</dbReference>
<evidence type="ECO:0000313" key="3">
    <source>
        <dbReference type="EMBL" id="EEH63755.1"/>
    </source>
</evidence>
<evidence type="ECO:0000313" key="4">
    <source>
        <dbReference type="Proteomes" id="UP000010301"/>
    </source>
</evidence>
<keyword evidence="4" id="KW-1185">Reference proteome</keyword>
<comment type="caution">
    <text evidence="3">The sequence shown here is derived from an EMBL/GenBank/DDBJ whole genome shotgun (WGS) entry which is preliminary data.</text>
</comment>
<reference evidence="3 4" key="1">
    <citation type="submission" date="2009-01" db="EMBL/GenBank/DDBJ databases">
        <authorList>
            <person name="Qin X."/>
            <person name="Bachman B."/>
            <person name="Battles P."/>
            <person name="Bell A."/>
            <person name="Bess C."/>
            <person name="Bickham C."/>
            <person name="Chaboub L."/>
            <person name="Chen D."/>
            <person name="Coyle M."/>
            <person name="Deiros D.R."/>
            <person name="Dinh H."/>
            <person name="Forbes L."/>
            <person name="Fowler G."/>
            <person name="Francisco L."/>
            <person name="Fu Q."/>
            <person name="Gubbala S."/>
            <person name="Hale W."/>
            <person name="Han Y."/>
            <person name="Hemphill L."/>
            <person name="Highlander S.K."/>
            <person name="Hirani K."/>
            <person name="Hogues M."/>
            <person name="Jackson L."/>
            <person name="Jakkamsetti A."/>
            <person name="Javaid M."/>
            <person name="Jiang H."/>
            <person name="Korchina V."/>
            <person name="Kovar C."/>
            <person name="Lara F."/>
            <person name="Lee S."/>
            <person name="Mata R."/>
            <person name="Mathew T."/>
            <person name="Moen C."/>
            <person name="Morales K."/>
            <person name="Munidasa M."/>
            <person name="Nazareth L."/>
            <person name="Ngo R."/>
            <person name="Nguyen L."/>
            <person name="Okwuonu G."/>
            <person name="Ongeri F."/>
            <person name="Patil S."/>
            <person name="Petrosino J."/>
            <person name="Pham C."/>
            <person name="Pham P."/>
            <person name="Pu L.-L."/>
            <person name="Puazo M."/>
            <person name="Raj R."/>
            <person name="Reid J."/>
            <person name="Rouhana J."/>
            <person name="Saada N."/>
            <person name="Shang Y."/>
            <person name="Simmons D."/>
            <person name="Thornton R."/>
            <person name="Warren J."/>
            <person name="Weissenberger G."/>
            <person name="Zhang J."/>
            <person name="Zhang L."/>
            <person name="Zhou C."/>
            <person name="Zhu D."/>
            <person name="Muzny D."/>
            <person name="Worley K."/>
            <person name="Gibbs R."/>
        </authorList>
    </citation>
    <scope>NUCLEOTIDE SEQUENCE [LARGE SCALE GENOMIC DNA]</scope>
    <source>
        <strain evidence="3 4">DSM 15436</strain>
    </source>
</reference>
<dbReference type="GO" id="GO:0016887">
    <property type="term" value="F:ATP hydrolysis activity"/>
    <property type="evidence" value="ECO:0007669"/>
    <property type="project" value="InterPro"/>
</dbReference>
<dbReference type="InterPro" id="IPR001482">
    <property type="entry name" value="T2SS/T4SS_dom"/>
</dbReference>
<dbReference type="SUPFAM" id="SSF52540">
    <property type="entry name" value="P-loop containing nucleoside triphosphate hydrolases"/>
    <property type="match status" value="1"/>
</dbReference>
<dbReference type="eggNOG" id="COG4962">
    <property type="taxonomic scope" value="Bacteria"/>
</dbReference>
<dbReference type="Gene3D" id="3.30.450.380">
    <property type="match status" value="1"/>
</dbReference>